<evidence type="ECO:0008006" key="3">
    <source>
        <dbReference type="Google" id="ProtNLM"/>
    </source>
</evidence>
<gene>
    <name evidence="1" type="ORF">OE749_09065</name>
</gene>
<reference evidence="1 2" key="1">
    <citation type="submission" date="2022-10" db="EMBL/GenBank/DDBJ databases">
        <title>Aestuariibacter sp. AA17 isolated from Montipora capitata coral fragment.</title>
        <authorList>
            <person name="Emsley S.A."/>
            <person name="Pfannmuller K.M."/>
            <person name="Loughran R.M."/>
            <person name="Shlafstein M."/>
            <person name="Papke E."/>
            <person name="Saw J.H."/>
            <person name="Ushijima B."/>
            <person name="Videau P."/>
        </authorList>
    </citation>
    <scope>NUCLEOTIDE SEQUENCE [LARGE SCALE GENOMIC DNA]</scope>
    <source>
        <strain evidence="1 2">AA17</strain>
    </source>
</reference>
<protein>
    <recommendedName>
        <fullName evidence="3">Solute-binding protein family 3/N-terminal domain-containing protein</fullName>
    </recommendedName>
</protein>
<evidence type="ECO:0000313" key="2">
    <source>
        <dbReference type="Proteomes" id="UP001652504"/>
    </source>
</evidence>
<sequence>MRQISGNSLSLHHYQYDKDSLLPNVKAHFSLIFLLVLIASSHVGYAQRSEGAFTVAYFAHPEIEPIKQLVQSSYADIGIQIKFEETPIGRGIRMLDAGEVDADLIRVESLADTFPHIRKVPVVLITAKFYLICFKHAKCNTNLLFNSRAVITVSPFDEQRVKQHFGRGRVKAKFYTVFLHETAKELLQKRRVDALLFPSSKGLEVSFPAETYARTLLFKENTVHVVHKQHRSIIPALSDAMKKRLATSALE</sequence>
<organism evidence="1 2">
    <name type="scientific">Fluctibacter corallii</name>
    <dbReference type="NCBI Taxonomy" id="2984329"/>
    <lineage>
        <taxon>Bacteria</taxon>
        <taxon>Pseudomonadati</taxon>
        <taxon>Pseudomonadota</taxon>
        <taxon>Gammaproteobacteria</taxon>
        <taxon>Alteromonadales</taxon>
        <taxon>Alteromonadaceae</taxon>
        <taxon>Fluctibacter</taxon>
    </lineage>
</organism>
<dbReference type="RefSeq" id="WP_263712126.1">
    <property type="nucleotide sequence ID" value="NZ_JAOWKX010000004.1"/>
</dbReference>
<dbReference type="Proteomes" id="UP001652504">
    <property type="component" value="Unassembled WGS sequence"/>
</dbReference>
<name>A0ABT3A8E0_9ALTE</name>
<keyword evidence="2" id="KW-1185">Reference proteome</keyword>
<comment type="caution">
    <text evidence="1">The sequence shown here is derived from an EMBL/GenBank/DDBJ whole genome shotgun (WGS) entry which is preliminary data.</text>
</comment>
<accession>A0ABT3A8E0</accession>
<evidence type="ECO:0000313" key="1">
    <source>
        <dbReference type="EMBL" id="MCV2884844.1"/>
    </source>
</evidence>
<dbReference type="EMBL" id="JAOWKX010000004">
    <property type="protein sequence ID" value="MCV2884844.1"/>
    <property type="molecule type" value="Genomic_DNA"/>
</dbReference>
<proteinExistence type="predicted"/>